<evidence type="ECO:0000256" key="1">
    <source>
        <dbReference type="ARBA" id="ARBA00003534"/>
    </source>
</evidence>
<dbReference type="Pfam" id="PF03283">
    <property type="entry name" value="PAE"/>
    <property type="match status" value="1"/>
</dbReference>
<feature type="compositionally biased region" description="Polar residues" evidence="7">
    <location>
        <begin position="263"/>
        <end position="272"/>
    </location>
</feature>
<feature type="domain" description="Plastocyanin-like" evidence="8">
    <location>
        <begin position="2"/>
        <end position="40"/>
    </location>
</feature>
<accession>A0A9D4Y5F3</accession>
<dbReference type="Gene3D" id="2.60.40.420">
    <property type="entry name" value="Cupredoxins - blue copper proteins"/>
    <property type="match status" value="1"/>
</dbReference>
<proteinExistence type="inferred from homology"/>
<evidence type="ECO:0000313" key="10">
    <source>
        <dbReference type="Proteomes" id="UP001058974"/>
    </source>
</evidence>
<evidence type="ECO:0000256" key="5">
    <source>
        <dbReference type="ARBA" id="ARBA00023316"/>
    </source>
</evidence>
<feature type="region of interest" description="Disordered" evidence="7">
    <location>
        <begin position="250"/>
        <end position="272"/>
    </location>
</feature>
<gene>
    <name evidence="9" type="ORF">KIW84_035155</name>
</gene>
<dbReference type="SUPFAM" id="SSF49503">
    <property type="entry name" value="Cupredoxins"/>
    <property type="match status" value="1"/>
</dbReference>
<comment type="similarity">
    <text evidence="3 6">Belongs to the pectinacetylesterase family.</text>
</comment>
<comment type="subcellular location">
    <subcellularLocation>
        <location evidence="2 6">Secreted</location>
        <location evidence="2 6">Cell wall</location>
    </subcellularLocation>
</comment>
<keyword evidence="5 6" id="KW-0961">Cell wall biogenesis/degradation</keyword>
<dbReference type="GO" id="GO:0009505">
    <property type="term" value="C:plant-type cell wall"/>
    <property type="evidence" value="ECO:0007669"/>
    <property type="project" value="TreeGrafter"/>
</dbReference>
<evidence type="ECO:0000256" key="7">
    <source>
        <dbReference type="SAM" id="MobiDB-lite"/>
    </source>
</evidence>
<dbReference type="GO" id="GO:0052793">
    <property type="term" value="F:pectin acetylesterase activity"/>
    <property type="evidence" value="ECO:0007669"/>
    <property type="project" value="TreeGrafter"/>
</dbReference>
<keyword evidence="6" id="KW-0378">Hydrolase</keyword>
<keyword evidence="4 6" id="KW-0134">Cell wall</keyword>
<evidence type="ECO:0000313" key="9">
    <source>
        <dbReference type="EMBL" id="KAI5430905.1"/>
    </source>
</evidence>
<name>A0A9D4Y5F3_PEA</name>
<dbReference type="PANTHER" id="PTHR21562">
    <property type="entry name" value="NOTUM-RELATED"/>
    <property type="match status" value="1"/>
</dbReference>
<organism evidence="9 10">
    <name type="scientific">Pisum sativum</name>
    <name type="common">Garden pea</name>
    <name type="synonym">Lathyrus oleraceus</name>
    <dbReference type="NCBI Taxonomy" id="3888"/>
    <lineage>
        <taxon>Eukaryota</taxon>
        <taxon>Viridiplantae</taxon>
        <taxon>Streptophyta</taxon>
        <taxon>Embryophyta</taxon>
        <taxon>Tracheophyta</taxon>
        <taxon>Spermatophyta</taxon>
        <taxon>Magnoliopsida</taxon>
        <taxon>eudicotyledons</taxon>
        <taxon>Gunneridae</taxon>
        <taxon>Pentapetalae</taxon>
        <taxon>rosids</taxon>
        <taxon>fabids</taxon>
        <taxon>Fabales</taxon>
        <taxon>Fabaceae</taxon>
        <taxon>Papilionoideae</taxon>
        <taxon>50 kb inversion clade</taxon>
        <taxon>NPAAA clade</taxon>
        <taxon>Hologalegina</taxon>
        <taxon>IRL clade</taxon>
        <taxon>Fabeae</taxon>
        <taxon>Lathyrus</taxon>
    </lineage>
</organism>
<dbReference type="InterPro" id="IPR004963">
    <property type="entry name" value="PAE/NOTUM"/>
</dbReference>
<dbReference type="Pfam" id="PF00394">
    <property type="entry name" value="Cu-oxidase"/>
    <property type="match status" value="1"/>
</dbReference>
<evidence type="ECO:0000256" key="3">
    <source>
        <dbReference type="ARBA" id="ARBA00005784"/>
    </source>
</evidence>
<dbReference type="GO" id="GO:0071555">
    <property type="term" value="P:cell wall organization"/>
    <property type="evidence" value="ECO:0007669"/>
    <property type="project" value="UniProtKB-KW"/>
</dbReference>
<dbReference type="EC" id="3.1.1.-" evidence="6"/>
<reference evidence="9 10" key="1">
    <citation type="journal article" date="2022" name="Nat. Genet.">
        <title>Improved pea reference genome and pan-genome highlight genomic features and evolutionary characteristics.</title>
        <authorList>
            <person name="Yang T."/>
            <person name="Liu R."/>
            <person name="Luo Y."/>
            <person name="Hu S."/>
            <person name="Wang D."/>
            <person name="Wang C."/>
            <person name="Pandey M.K."/>
            <person name="Ge S."/>
            <person name="Xu Q."/>
            <person name="Li N."/>
            <person name="Li G."/>
            <person name="Huang Y."/>
            <person name="Saxena R.K."/>
            <person name="Ji Y."/>
            <person name="Li M."/>
            <person name="Yan X."/>
            <person name="He Y."/>
            <person name="Liu Y."/>
            <person name="Wang X."/>
            <person name="Xiang C."/>
            <person name="Varshney R.K."/>
            <person name="Ding H."/>
            <person name="Gao S."/>
            <person name="Zong X."/>
        </authorList>
    </citation>
    <scope>NUCLEOTIDE SEQUENCE [LARGE SCALE GENOMIC DNA]</scope>
    <source>
        <strain evidence="9 10">cv. Zhongwan 6</strain>
    </source>
</reference>
<keyword evidence="6" id="KW-0964">Secreted</keyword>
<dbReference type="InterPro" id="IPR008972">
    <property type="entry name" value="Cupredoxin"/>
</dbReference>
<dbReference type="PANTHER" id="PTHR21562:SF56">
    <property type="entry name" value="PECTIN ACETYLESTERASE"/>
    <property type="match status" value="1"/>
</dbReference>
<dbReference type="Gramene" id="Psat03G0515500-T1">
    <property type="protein sequence ID" value="KAI5430905.1"/>
    <property type="gene ID" value="KIW84_035155"/>
</dbReference>
<comment type="caution">
    <text evidence="9">The sequence shown here is derived from an EMBL/GenBank/DDBJ whole genome shotgun (WGS) entry which is preliminary data.</text>
</comment>
<keyword evidence="10" id="KW-1185">Reference proteome</keyword>
<protein>
    <recommendedName>
        <fullName evidence="6">Pectin acetylesterase</fullName>
        <ecNumber evidence="6">3.1.1.-</ecNumber>
    </recommendedName>
</protein>
<sequence>MEVEQGKTYLMRIINAALNDELSFAIAGHNMTVVEVDVTLSETVCTVMEHLLPEIVKMRLQDFSFEDKIWLAAIEELMSQGMHNAEQALLSGCSAGGLASILHCDEFQNLLPKSCKVKCRSDAGFFLDAIDVSGGRTLRNLFGGVVQLQEIQKNLPKNCLNKLDPTSCFFPQNLVEHVETPLFLLNTAYDVWQLVSNSAPPRLQKSIVDTSKCKTVPSLGNSNIDILADDVEESHLSRYKEARRSSSNSCDRLFSTTKEDSASRSMSTKTDNYHSLPSKMELLYLDPKETLYLKSMPKLERSLEVMALLIFIILLPYYSYSTNYYNSHLLPLLKFLHLPLSDLLSKELENGDHL</sequence>
<evidence type="ECO:0000256" key="6">
    <source>
        <dbReference type="RuleBase" id="RU363114"/>
    </source>
</evidence>
<dbReference type="EMBL" id="JAMSHJ010000003">
    <property type="protein sequence ID" value="KAI5430905.1"/>
    <property type="molecule type" value="Genomic_DNA"/>
</dbReference>
<comment type="function">
    <text evidence="1 6">Hydrolyzes acetyl esters in homogalacturonan regions of pectin. In type I primary cell wall, galacturonic acid residues of pectin can be acetylated at the O-2 and O-3 positions. Decreasing the degree of acetylation of pectin gels in vitro alters their physical properties.</text>
</comment>
<dbReference type="Proteomes" id="UP001058974">
    <property type="component" value="Chromosome 3"/>
</dbReference>
<evidence type="ECO:0000256" key="4">
    <source>
        <dbReference type="ARBA" id="ARBA00022512"/>
    </source>
</evidence>
<evidence type="ECO:0000256" key="2">
    <source>
        <dbReference type="ARBA" id="ARBA00004191"/>
    </source>
</evidence>
<dbReference type="InterPro" id="IPR001117">
    <property type="entry name" value="Cu-oxidase_2nd"/>
</dbReference>
<dbReference type="AlphaFoldDB" id="A0A9D4Y5F3"/>
<evidence type="ECO:0000259" key="8">
    <source>
        <dbReference type="Pfam" id="PF00394"/>
    </source>
</evidence>